<evidence type="ECO:0000313" key="7">
    <source>
        <dbReference type="Proteomes" id="UP001221142"/>
    </source>
</evidence>
<protein>
    <submittedName>
        <fullName evidence="6">Glycosyl transferase family 90-domain-containing protein</fullName>
    </submittedName>
</protein>
<reference evidence="6" key="1">
    <citation type="submission" date="2023-03" db="EMBL/GenBank/DDBJ databases">
        <title>Massive genome expansion in bonnet fungi (Mycena s.s.) driven by repeated elements and novel gene families across ecological guilds.</title>
        <authorList>
            <consortium name="Lawrence Berkeley National Laboratory"/>
            <person name="Harder C.B."/>
            <person name="Miyauchi S."/>
            <person name="Viragh M."/>
            <person name="Kuo A."/>
            <person name="Thoen E."/>
            <person name="Andreopoulos B."/>
            <person name="Lu D."/>
            <person name="Skrede I."/>
            <person name="Drula E."/>
            <person name="Henrissat B."/>
            <person name="Morin E."/>
            <person name="Kohler A."/>
            <person name="Barry K."/>
            <person name="LaButti K."/>
            <person name="Morin E."/>
            <person name="Salamov A."/>
            <person name="Lipzen A."/>
            <person name="Mereny Z."/>
            <person name="Hegedus B."/>
            <person name="Baldrian P."/>
            <person name="Stursova M."/>
            <person name="Weitz H."/>
            <person name="Taylor A."/>
            <person name="Grigoriev I.V."/>
            <person name="Nagy L.G."/>
            <person name="Martin F."/>
            <person name="Kauserud H."/>
        </authorList>
    </citation>
    <scope>NUCLEOTIDE SEQUENCE</scope>
    <source>
        <strain evidence="6">9284</strain>
    </source>
</reference>
<gene>
    <name evidence="6" type="ORF">FB45DRAFT_923174</name>
</gene>
<dbReference type="InterPro" id="IPR006598">
    <property type="entry name" value="CAP10"/>
</dbReference>
<comment type="caution">
    <text evidence="6">The sequence shown here is derived from an EMBL/GenBank/DDBJ whole genome shotgun (WGS) entry which is preliminary data.</text>
</comment>
<feature type="region of interest" description="Disordered" evidence="3">
    <location>
        <begin position="51"/>
        <end position="78"/>
    </location>
</feature>
<keyword evidence="4" id="KW-0812">Transmembrane</keyword>
<sequence>MLLPYYQKQSKYNRVSQPLLVTRVLVLTAIFILTPICVVLRPLPSSSPSAAHYSTQDFADDSPALQEPMSGPTQTQRPIDPTELAARLDAQLAVDALFARQSTTLVQAISRYELRTNRHPPPHYERWFQYAQDNKCLIDEYDQIHRDFEPFYELAERDPGYFRRMIERAKSELAADSSGICVIDIHDGIASASGYCPTSYVDAWPITFDKFSRILPDTTFLISSRDEPRVVFNTRDPAALESALGNATDNSPFHISPRPTTAEFFDKQSGCQVPISGHGFMRSVNAEHSFLLSTYQPGYTTDLYPLLSMAKATPCFSDILFPAEYYYDRSWWSGKFGYPDIITPWEEKQPKLYWRGSSTGGKIVGSNYHNFTRFKLAKLASAHPTLMDVAITNFEKHLCDEAVCDGARVIEEYNITGKGEPRENVYEFKYAMDVDGMSFSGRFLGLLKSGSLVFKATIFTEYFSPWLRPFEHYIPVKPDLSDLVQRIEWANANPVEARRIQQRGLAAAKRVLRDEQNDCYFAAVLFEWARLTSFKLSL</sequence>
<proteinExistence type="inferred from homology"/>
<comment type="similarity">
    <text evidence="1">Belongs to the glycosyltransferase 90 family.</text>
</comment>
<accession>A0AAD7FL89</accession>
<feature type="transmembrane region" description="Helical" evidence="4">
    <location>
        <begin position="20"/>
        <end position="43"/>
    </location>
</feature>
<evidence type="ECO:0000313" key="6">
    <source>
        <dbReference type="EMBL" id="KAJ7626205.1"/>
    </source>
</evidence>
<dbReference type="EMBL" id="JARKIF010000012">
    <property type="protein sequence ID" value="KAJ7626205.1"/>
    <property type="molecule type" value="Genomic_DNA"/>
</dbReference>
<dbReference type="PANTHER" id="PTHR12203:SF35">
    <property type="entry name" value="PROTEIN O-GLUCOSYLTRANSFERASE 1"/>
    <property type="match status" value="1"/>
</dbReference>
<keyword evidence="4" id="KW-1133">Transmembrane helix</keyword>
<dbReference type="GO" id="GO:0016740">
    <property type="term" value="F:transferase activity"/>
    <property type="evidence" value="ECO:0007669"/>
    <property type="project" value="UniProtKB-KW"/>
</dbReference>
<keyword evidence="4" id="KW-0472">Membrane</keyword>
<dbReference type="Pfam" id="PF05686">
    <property type="entry name" value="Glyco_transf_90"/>
    <property type="match status" value="1"/>
</dbReference>
<dbReference type="InterPro" id="IPR051091">
    <property type="entry name" value="O-Glucosyltr/Glycosyltrsf_90"/>
</dbReference>
<evidence type="ECO:0000259" key="5">
    <source>
        <dbReference type="SMART" id="SM00672"/>
    </source>
</evidence>
<evidence type="ECO:0000256" key="4">
    <source>
        <dbReference type="SAM" id="Phobius"/>
    </source>
</evidence>
<evidence type="ECO:0000256" key="1">
    <source>
        <dbReference type="ARBA" id="ARBA00010118"/>
    </source>
</evidence>
<evidence type="ECO:0000256" key="3">
    <source>
        <dbReference type="SAM" id="MobiDB-lite"/>
    </source>
</evidence>
<feature type="domain" description="Glycosyl transferase CAP10" evidence="5">
    <location>
        <begin position="280"/>
        <end position="535"/>
    </location>
</feature>
<dbReference type="AlphaFoldDB" id="A0AAD7FL89"/>
<evidence type="ECO:0000256" key="2">
    <source>
        <dbReference type="ARBA" id="ARBA00022679"/>
    </source>
</evidence>
<name>A0AAD7FL89_9AGAR</name>
<dbReference type="Proteomes" id="UP001221142">
    <property type="component" value="Unassembled WGS sequence"/>
</dbReference>
<keyword evidence="2 6" id="KW-0808">Transferase</keyword>
<keyword evidence="7" id="KW-1185">Reference proteome</keyword>
<dbReference type="PANTHER" id="PTHR12203">
    <property type="entry name" value="KDEL LYS-ASP-GLU-LEU CONTAINING - RELATED"/>
    <property type="match status" value="1"/>
</dbReference>
<dbReference type="SMART" id="SM00672">
    <property type="entry name" value="CAP10"/>
    <property type="match status" value="1"/>
</dbReference>
<organism evidence="6 7">
    <name type="scientific">Roridomyces roridus</name>
    <dbReference type="NCBI Taxonomy" id="1738132"/>
    <lineage>
        <taxon>Eukaryota</taxon>
        <taxon>Fungi</taxon>
        <taxon>Dikarya</taxon>
        <taxon>Basidiomycota</taxon>
        <taxon>Agaricomycotina</taxon>
        <taxon>Agaricomycetes</taxon>
        <taxon>Agaricomycetidae</taxon>
        <taxon>Agaricales</taxon>
        <taxon>Marasmiineae</taxon>
        <taxon>Mycenaceae</taxon>
        <taxon>Roridomyces</taxon>
    </lineage>
</organism>